<organism evidence="4">
    <name type="scientific">Triticum urartu</name>
    <name type="common">Red wild einkorn</name>
    <name type="synonym">Crithodium urartu</name>
    <dbReference type="NCBI Taxonomy" id="4572"/>
    <lineage>
        <taxon>Eukaryota</taxon>
        <taxon>Viridiplantae</taxon>
        <taxon>Streptophyta</taxon>
        <taxon>Embryophyta</taxon>
        <taxon>Tracheophyta</taxon>
        <taxon>Spermatophyta</taxon>
        <taxon>Magnoliopsida</taxon>
        <taxon>Liliopsida</taxon>
        <taxon>Poales</taxon>
        <taxon>Poaceae</taxon>
        <taxon>BOP clade</taxon>
        <taxon>Pooideae</taxon>
        <taxon>Triticodae</taxon>
        <taxon>Triticeae</taxon>
        <taxon>Triticinae</taxon>
        <taxon>Triticum</taxon>
    </lineage>
</organism>
<keyword evidence="3" id="KW-0687">Ribonucleoprotein</keyword>
<dbReference type="GO" id="GO:0000027">
    <property type="term" value="P:ribosomal large subunit assembly"/>
    <property type="evidence" value="ECO:0007669"/>
    <property type="project" value="TreeGrafter"/>
</dbReference>
<dbReference type="Gene3D" id="3.30.420.100">
    <property type="match status" value="1"/>
</dbReference>
<gene>
    <name evidence="4" type="ORF">TRIUR3_11244</name>
</gene>
<protein>
    <submittedName>
        <fullName evidence="4">60S ribosomal protein L5-1</fullName>
    </submittedName>
</protein>
<dbReference type="PANTHER" id="PTHR23410:SF12">
    <property type="entry name" value="LARGE RIBOSOMAL SUBUNIT PROTEIN UL18"/>
    <property type="match status" value="1"/>
</dbReference>
<evidence type="ECO:0000256" key="3">
    <source>
        <dbReference type="ARBA" id="ARBA00023274"/>
    </source>
</evidence>
<dbReference type="InterPro" id="IPR005485">
    <property type="entry name" value="Rbsml_uL18_euk_arch"/>
</dbReference>
<accession>M8A8X1</accession>
<name>M8A8X1_TRIUA</name>
<dbReference type="GO" id="GO:0022625">
    <property type="term" value="C:cytosolic large ribosomal subunit"/>
    <property type="evidence" value="ECO:0007669"/>
    <property type="project" value="TreeGrafter"/>
</dbReference>
<keyword evidence="2 4" id="KW-0689">Ribosomal protein</keyword>
<evidence type="ECO:0000313" key="4">
    <source>
        <dbReference type="EMBL" id="EMS56939.1"/>
    </source>
</evidence>
<proteinExistence type="inferred from homology"/>
<dbReference type="PANTHER" id="PTHR23410">
    <property type="entry name" value="RIBOSOMAL PROTEIN L5-RELATED"/>
    <property type="match status" value="1"/>
</dbReference>
<dbReference type="GO" id="GO:0003735">
    <property type="term" value="F:structural constituent of ribosome"/>
    <property type="evidence" value="ECO:0007669"/>
    <property type="project" value="InterPro"/>
</dbReference>
<dbReference type="eggNOG" id="KOG0875">
    <property type="taxonomic scope" value="Eukaryota"/>
</dbReference>
<reference evidence="4" key="1">
    <citation type="journal article" date="2013" name="Nature">
        <title>Draft genome of the wheat A-genome progenitor Triticum urartu.</title>
        <authorList>
            <person name="Ling H.Q."/>
            <person name="Zhao S."/>
            <person name="Liu D."/>
            <person name="Wang J."/>
            <person name="Sun H."/>
            <person name="Zhang C."/>
            <person name="Fan H."/>
            <person name="Li D."/>
            <person name="Dong L."/>
            <person name="Tao Y."/>
            <person name="Gao C."/>
            <person name="Wu H."/>
            <person name="Li Y."/>
            <person name="Cui Y."/>
            <person name="Guo X."/>
            <person name="Zheng S."/>
            <person name="Wang B."/>
            <person name="Yu K."/>
            <person name="Liang Q."/>
            <person name="Yang W."/>
            <person name="Lou X."/>
            <person name="Chen J."/>
            <person name="Feng M."/>
            <person name="Jian J."/>
            <person name="Zhang X."/>
            <person name="Luo G."/>
            <person name="Jiang Y."/>
            <person name="Liu J."/>
            <person name="Wang Z."/>
            <person name="Sha Y."/>
            <person name="Zhang B."/>
            <person name="Wu H."/>
            <person name="Tang D."/>
            <person name="Shen Q."/>
            <person name="Xue P."/>
            <person name="Zou S."/>
            <person name="Wang X."/>
            <person name="Liu X."/>
            <person name="Wang F."/>
            <person name="Yang Y."/>
            <person name="An X."/>
            <person name="Dong Z."/>
            <person name="Zhang K."/>
            <person name="Zhang X."/>
            <person name="Luo M.C."/>
            <person name="Dvorak J."/>
            <person name="Tong Y."/>
            <person name="Wang J."/>
            <person name="Yang H."/>
            <person name="Li Z."/>
            <person name="Wang D."/>
            <person name="Zhang A."/>
            <person name="Wang J."/>
        </authorList>
    </citation>
    <scope>NUCLEOTIDE SEQUENCE</scope>
</reference>
<dbReference type="STRING" id="4572.M8A8X1"/>
<dbReference type="EMBL" id="KD152297">
    <property type="protein sequence ID" value="EMS56939.1"/>
    <property type="molecule type" value="Genomic_DNA"/>
</dbReference>
<dbReference type="AlphaFoldDB" id="M8A8X1"/>
<sequence>MGCGIKTAHIATRHQATDAHPDLQGAEVDTKVDVELHSSLNSVLISKSSTSKKILDILLLGNKEAIRGRRNLNLKELSDCDLESNFMVDYEILHASPAPRNPLLRSTAGAGARMPRRFRIAMGALDGGLDLPHSDKRFAGFKKDKQLGAEVHLKYIYEGHVADYMKLTGSRFNFCPTLFQSIADEEPKKYQSHFRLQMPVPQGLPNKGSQKRNGLTKKGFALQVQNTFPLPIDDDLPYVPFDKSTEVYKIHLNGFARALRKDIDSSGVDV</sequence>
<dbReference type="GO" id="GO:0008097">
    <property type="term" value="F:5S rRNA binding"/>
    <property type="evidence" value="ECO:0007669"/>
    <property type="project" value="InterPro"/>
</dbReference>
<evidence type="ECO:0000256" key="1">
    <source>
        <dbReference type="ARBA" id="ARBA00007116"/>
    </source>
</evidence>
<evidence type="ECO:0000256" key="2">
    <source>
        <dbReference type="ARBA" id="ARBA00022980"/>
    </source>
</evidence>
<dbReference type="GO" id="GO:0006412">
    <property type="term" value="P:translation"/>
    <property type="evidence" value="ECO:0007669"/>
    <property type="project" value="InterPro"/>
</dbReference>
<comment type="similarity">
    <text evidence="1">Belongs to the universal ribosomal protein uL18 family.</text>
</comment>